<dbReference type="Pfam" id="PF13456">
    <property type="entry name" value="RVT_3"/>
    <property type="match status" value="1"/>
</dbReference>
<evidence type="ECO:0000313" key="2">
    <source>
        <dbReference type="EMBL" id="KAK8524976.1"/>
    </source>
</evidence>
<comment type="caution">
    <text evidence="2">The sequence shown here is derived from an EMBL/GenBank/DDBJ whole genome shotgun (WGS) entry which is preliminary data.</text>
</comment>
<name>A0ABR2CX96_9ROSI</name>
<dbReference type="InterPro" id="IPR012337">
    <property type="entry name" value="RNaseH-like_sf"/>
</dbReference>
<dbReference type="InterPro" id="IPR002156">
    <property type="entry name" value="RNaseH_domain"/>
</dbReference>
<dbReference type="InterPro" id="IPR036397">
    <property type="entry name" value="RNaseH_sf"/>
</dbReference>
<proteinExistence type="predicted"/>
<sequence>MDFEQVDSKRKAQAAPTIWALWFSRNRLIHENKIQREEVVISFVLGYLAELGSLSKTLNHPKPYANSSWEPLSPSMVKINVDAGFRSLSQEASTGVVIRDCNGNILGASYRVYSPLSSVFTAEALACLHGLLFALDLSFKNVIMESDTRSVIFGILSSTSDSSDIRPFMIDIKHLALRFHECYFRFTPRISNKVAHALANHGFKKNVDLFWIEDAPPEVLALA</sequence>
<dbReference type="PANTHER" id="PTHR47074">
    <property type="entry name" value="BNAC02G40300D PROTEIN"/>
    <property type="match status" value="1"/>
</dbReference>
<evidence type="ECO:0000313" key="3">
    <source>
        <dbReference type="Proteomes" id="UP001472677"/>
    </source>
</evidence>
<dbReference type="InterPro" id="IPR044730">
    <property type="entry name" value="RNase_H-like_dom_plant"/>
</dbReference>
<dbReference type="PANTHER" id="PTHR47074:SF61">
    <property type="entry name" value="RNASE H TYPE-1 DOMAIN-CONTAINING PROTEIN"/>
    <property type="match status" value="1"/>
</dbReference>
<dbReference type="InterPro" id="IPR052929">
    <property type="entry name" value="RNase_H-like_EbsB-rel"/>
</dbReference>
<protein>
    <recommendedName>
        <fullName evidence="1">RNase H type-1 domain-containing protein</fullName>
    </recommendedName>
</protein>
<gene>
    <name evidence="2" type="ORF">V6N12_029827</name>
</gene>
<accession>A0ABR2CX96</accession>
<dbReference type="Gene3D" id="3.30.420.10">
    <property type="entry name" value="Ribonuclease H-like superfamily/Ribonuclease H"/>
    <property type="match status" value="1"/>
</dbReference>
<evidence type="ECO:0000259" key="1">
    <source>
        <dbReference type="Pfam" id="PF13456"/>
    </source>
</evidence>
<dbReference type="EMBL" id="JBBPBM010000041">
    <property type="protein sequence ID" value="KAK8524976.1"/>
    <property type="molecule type" value="Genomic_DNA"/>
</dbReference>
<keyword evidence="3" id="KW-1185">Reference proteome</keyword>
<organism evidence="2 3">
    <name type="scientific">Hibiscus sabdariffa</name>
    <name type="common">roselle</name>
    <dbReference type="NCBI Taxonomy" id="183260"/>
    <lineage>
        <taxon>Eukaryota</taxon>
        <taxon>Viridiplantae</taxon>
        <taxon>Streptophyta</taxon>
        <taxon>Embryophyta</taxon>
        <taxon>Tracheophyta</taxon>
        <taxon>Spermatophyta</taxon>
        <taxon>Magnoliopsida</taxon>
        <taxon>eudicotyledons</taxon>
        <taxon>Gunneridae</taxon>
        <taxon>Pentapetalae</taxon>
        <taxon>rosids</taxon>
        <taxon>malvids</taxon>
        <taxon>Malvales</taxon>
        <taxon>Malvaceae</taxon>
        <taxon>Malvoideae</taxon>
        <taxon>Hibiscus</taxon>
    </lineage>
</organism>
<feature type="domain" description="RNase H type-1" evidence="1">
    <location>
        <begin position="80"/>
        <end position="201"/>
    </location>
</feature>
<dbReference type="SUPFAM" id="SSF53098">
    <property type="entry name" value="Ribonuclease H-like"/>
    <property type="match status" value="1"/>
</dbReference>
<reference evidence="2 3" key="1">
    <citation type="journal article" date="2024" name="G3 (Bethesda)">
        <title>Genome assembly of Hibiscus sabdariffa L. provides insights into metabolisms of medicinal natural products.</title>
        <authorList>
            <person name="Kim T."/>
        </authorList>
    </citation>
    <scope>NUCLEOTIDE SEQUENCE [LARGE SCALE GENOMIC DNA]</scope>
    <source>
        <strain evidence="2">TK-2024</strain>
        <tissue evidence="2">Old leaves</tissue>
    </source>
</reference>
<dbReference type="CDD" id="cd06222">
    <property type="entry name" value="RNase_H_like"/>
    <property type="match status" value="1"/>
</dbReference>
<dbReference type="Proteomes" id="UP001472677">
    <property type="component" value="Unassembled WGS sequence"/>
</dbReference>